<gene>
    <name evidence="7" type="ORF">PAC_07646</name>
</gene>
<dbReference type="PROSITE" id="PS50850">
    <property type="entry name" value="MFS"/>
    <property type="match status" value="1"/>
</dbReference>
<sequence length="433" mass="46726">MNGYNMAVIGNITLFLQKTIGVDVLTNEMRGQISNSFLIGQIMGLLGFGILIDRMGRKVGALFTTLILITGIAISTTAHGTTPLGLIWMLIIGRGIAGVGAGGEYPVCTATAVEAADDQAATSSHRGFITAAATILSIDLGFVLASLIPMLLLLITKDQHYELIWRLSIGLGAILPLSIFYYRLMMKTSSTYEKYGQSTISLPYKLLFRKYWKTFLGTAGPWSMYNCVAVPFAIFASTVVSSLNPNGSLTKEFAYSTLIQSFCLPGGLVGGWCADRFGRKRTLVVGFSLQAVLGFFLGGAIQRIQSVPALFLVLYGVFLFLGEAGPGSTVFVISAEVYPTVIRGVMIGISAAVAKAFSAISTQVFNPILAHWEDDVVRGQQVVFLLGSMFCVFGAILAHLFVEEVPRGQDLSQAEAIFERYLLEDGEGHKMID</sequence>
<dbReference type="SUPFAM" id="SSF103473">
    <property type="entry name" value="MFS general substrate transporter"/>
    <property type="match status" value="1"/>
</dbReference>
<dbReference type="OrthoDB" id="2153661at2759"/>
<keyword evidence="3 5" id="KW-1133">Transmembrane helix</keyword>
<keyword evidence="2 5" id="KW-0812">Transmembrane</keyword>
<evidence type="ECO:0000259" key="6">
    <source>
        <dbReference type="PROSITE" id="PS50850"/>
    </source>
</evidence>
<evidence type="ECO:0000256" key="5">
    <source>
        <dbReference type="SAM" id="Phobius"/>
    </source>
</evidence>
<dbReference type="InterPro" id="IPR005829">
    <property type="entry name" value="Sugar_transporter_CS"/>
</dbReference>
<feature type="transmembrane region" description="Helical" evidence="5">
    <location>
        <begin position="33"/>
        <end position="52"/>
    </location>
</feature>
<dbReference type="AlphaFoldDB" id="A0A1L7WYB2"/>
<feature type="transmembrane region" description="Helical" evidence="5">
    <location>
        <begin position="86"/>
        <end position="107"/>
    </location>
</feature>
<feature type="transmembrane region" description="Helical" evidence="5">
    <location>
        <begin position="128"/>
        <end position="151"/>
    </location>
</feature>
<feature type="transmembrane region" description="Helical" evidence="5">
    <location>
        <begin position="163"/>
        <end position="184"/>
    </location>
</feature>
<reference evidence="7 8" key="1">
    <citation type="submission" date="2016-03" db="EMBL/GenBank/DDBJ databases">
        <authorList>
            <person name="Ploux O."/>
        </authorList>
    </citation>
    <scope>NUCLEOTIDE SEQUENCE [LARGE SCALE GENOMIC DNA]</scope>
    <source>
        <strain evidence="7 8">UAMH 11012</strain>
    </source>
</reference>
<evidence type="ECO:0000256" key="3">
    <source>
        <dbReference type="ARBA" id="ARBA00022989"/>
    </source>
</evidence>
<keyword evidence="4 5" id="KW-0472">Membrane</keyword>
<evidence type="ECO:0000256" key="1">
    <source>
        <dbReference type="ARBA" id="ARBA00004141"/>
    </source>
</evidence>
<feature type="transmembrane region" description="Helical" evidence="5">
    <location>
        <begin position="345"/>
        <end position="370"/>
    </location>
</feature>
<dbReference type="InterPro" id="IPR036259">
    <property type="entry name" value="MFS_trans_sf"/>
</dbReference>
<dbReference type="InterPro" id="IPR005828">
    <property type="entry name" value="MFS_sugar_transport-like"/>
</dbReference>
<dbReference type="EMBL" id="FJOG01000010">
    <property type="protein sequence ID" value="CZR57757.1"/>
    <property type="molecule type" value="Genomic_DNA"/>
</dbReference>
<dbReference type="STRING" id="576137.A0A1L7WYB2"/>
<accession>A0A1L7WYB2</accession>
<dbReference type="InterPro" id="IPR020846">
    <property type="entry name" value="MFS_dom"/>
</dbReference>
<proteinExistence type="predicted"/>
<name>A0A1L7WYB2_9HELO</name>
<dbReference type="GO" id="GO:0046943">
    <property type="term" value="F:carboxylic acid transmembrane transporter activity"/>
    <property type="evidence" value="ECO:0007669"/>
    <property type="project" value="TreeGrafter"/>
</dbReference>
<feature type="transmembrane region" description="Helical" evidence="5">
    <location>
        <begin position="283"/>
        <end position="304"/>
    </location>
</feature>
<feature type="transmembrane region" description="Helical" evidence="5">
    <location>
        <begin position="310"/>
        <end position="333"/>
    </location>
</feature>
<dbReference type="Gene3D" id="1.20.1250.20">
    <property type="entry name" value="MFS general substrate transporter like domains"/>
    <property type="match status" value="1"/>
</dbReference>
<dbReference type="GO" id="GO:0005886">
    <property type="term" value="C:plasma membrane"/>
    <property type="evidence" value="ECO:0007669"/>
    <property type="project" value="TreeGrafter"/>
</dbReference>
<evidence type="ECO:0000256" key="2">
    <source>
        <dbReference type="ARBA" id="ARBA00022692"/>
    </source>
</evidence>
<feature type="transmembrane region" description="Helical" evidence="5">
    <location>
        <begin position="253"/>
        <end position="274"/>
    </location>
</feature>
<feature type="transmembrane region" description="Helical" evidence="5">
    <location>
        <begin position="382"/>
        <end position="402"/>
    </location>
</feature>
<protein>
    <submittedName>
        <fullName evidence="7">Related to GIT1-Glycerophosphoinositol transporter also able to mediate low-affinity phosphate</fullName>
    </submittedName>
</protein>
<feature type="transmembrane region" description="Helical" evidence="5">
    <location>
        <begin position="59"/>
        <end position="80"/>
    </location>
</feature>
<dbReference type="Proteomes" id="UP000184330">
    <property type="component" value="Unassembled WGS sequence"/>
</dbReference>
<dbReference type="PROSITE" id="PS00216">
    <property type="entry name" value="SUGAR_TRANSPORT_1"/>
    <property type="match status" value="1"/>
</dbReference>
<feature type="domain" description="Major facilitator superfamily (MFS) profile" evidence="6">
    <location>
        <begin position="1"/>
        <end position="406"/>
    </location>
</feature>
<keyword evidence="8" id="KW-1185">Reference proteome</keyword>
<organism evidence="7 8">
    <name type="scientific">Phialocephala subalpina</name>
    <dbReference type="NCBI Taxonomy" id="576137"/>
    <lineage>
        <taxon>Eukaryota</taxon>
        <taxon>Fungi</taxon>
        <taxon>Dikarya</taxon>
        <taxon>Ascomycota</taxon>
        <taxon>Pezizomycotina</taxon>
        <taxon>Leotiomycetes</taxon>
        <taxon>Helotiales</taxon>
        <taxon>Mollisiaceae</taxon>
        <taxon>Phialocephala</taxon>
        <taxon>Phialocephala fortinii species complex</taxon>
    </lineage>
</organism>
<evidence type="ECO:0000256" key="4">
    <source>
        <dbReference type="ARBA" id="ARBA00023136"/>
    </source>
</evidence>
<dbReference type="Pfam" id="PF00083">
    <property type="entry name" value="Sugar_tr"/>
    <property type="match status" value="2"/>
</dbReference>
<dbReference type="PANTHER" id="PTHR23508">
    <property type="entry name" value="CARBOXYLIC ACID TRANSPORTER PROTEIN HOMOLOG"/>
    <property type="match status" value="1"/>
</dbReference>
<evidence type="ECO:0000313" key="7">
    <source>
        <dbReference type="EMBL" id="CZR57757.1"/>
    </source>
</evidence>
<comment type="subcellular location">
    <subcellularLocation>
        <location evidence="1">Membrane</location>
        <topology evidence="1">Multi-pass membrane protein</topology>
    </subcellularLocation>
</comment>
<feature type="transmembrane region" description="Helical" evidence="5">
    <location>
        <begin position="215"/>
        <end position="241"/>
    </location>
</feature>
<evidence type="ECO:0000313" key="8">
    <source>
        <dbReference type="Proteomes" id="UP000184330"/>
    </source>
</evidence>
<dbReference type="PANTHER" id="PTHR23508:SF10">
    <property type="entry name" value="CARBOXYLIC ACID TRANSPORTER PROTEIN HOMOLOG"/>
    <property type="match status" value="1"/>
</dbReference>